<dbReference type="PANTHER" id="PTHR33481">
    <property type="entry name" value="REVERSE TRANSCRIPTASE"/>
    <property type="match status" value="1"/>
</dbReference>
<proteinExistence type="predicted"/>
<keyword evidence="2" id="KW-1185">Reference proteome</keyword>
<reference evidence="1" key="1">
    <citation type="submission" date="2023-06" db="EMBL/GenBank/DDBJ databases">
        <authorList>
            <consortium name="Lawrence Berkeley National Laboratory"/>
            <person name="Ahrendt S."/>
            <person name="Sahu N."/>
            <person name="Indic B."/>
            <person name="Wong-Bajracharya J."/>
            <person name="Merenyi Z."/>
            <person name="Ke H.-M."/>
            <person name="Monk M."/>
            <person name="Kocsube S."/>
            <person name="Drula E."/>
            <person name="Lipzen A."/>
            <person name="Balint B."/>
            <person name="Henrissat B."/>
            <person name="Andreopoulos B."/>
            <person name="Martin F.M."/>
            <person name="Harder C.B."/>
            <person name="Rigling D."/>
            <person name="Ford K.L."/>
            <person name="Foster G.D."/>
            <person name="Pangilinan J."/>
            <person name="Papanicolaou A."/>
            <person name="Barry K."/>
            <person name="LaButti K."/>
            <person name="Viragh M."/>
            <person name="Koriabine M."/>
            <person name="Yan M."/>
            <person name="Riley R."/>
            <person name="Champramary S."/>
            <person name="Plett K.L."/>
            <person name="Tsai I.J."/>
            <person name="Slot J."/>
            <person name="Sipos G."/>
            <person name="Plett J."/>
            <person name="Nagy L.G."/>
            <person name="Grigoriev I.V."/>
        </authorList>
    </citation>
    <scope>NUCLEOTIDE SEQUENCE</scope>
    <source>
        <strain evidence="1">ICMP 16352</strain>
    </source>
</reference>
<dbReference type="PANTHER" id="PTHR33481:SF1">
    <property type="entry name" value="ENDONUCLEASE_EXONUCLEASE_PHOSPHATASE DOMAIN-CONTAINING PROTEIN-RELATED"/>
    <property type="match status" value="1"/>
</dbReference>
<comment type="caution">
    <text evidence="1">The sequence shown here is derived from an EMBL/GenBank/DDBJ whole genome shotgun (WGS) entry which is preliminary data.</text>
</comment>
<feature type="non-terminal residue" evidence="1">
    <location>
        <position position="99"/>
    </location>
</feature>
<organism evidence="1 2">
    <name type="scientific">Armillaria novae-zelandiae</name>
    <dbReference type="NCBI Taxonomy" id="153914"/>
    <lineage>
        <taxon>Eukaryota</taxon>
        <taxon>Fungi</taxon>
        <taxon>Dikarya</taxon>
        <taxon>Basidiomycota</taxon>
        <taxon>Agaricomycotina</taxon>
        <taxon>Agaricomycetes</taxon>
        <taxon>Agaricomycetidae</taxon>
        <taxon>Agaricales</taxon>
        <taxon>Marasmiineae</taxon>
        <taxon>Physalacriaceae</taxon>
        <taxon>Armillaria</taxon>
    </lineage>
</organism>
<feature type="non-terminal residue" evidence="1">
    <location>
        <position position="1"/>
    </location>
</feature>
<dbReference type="EMBL" id="JAUEPR010000063">
    <property type="protein sequence ID" value="KAK0470526.1"/>
    <property type="molecule type" value="Genomic_DNA"/>
</dbReference>
<gene>
    <name evidence="1" type="ORF">IW261DRAFT_1316432</name>
</gene>
<dbReference type="Proteomes" id="UP001175227">
    <property type="component" value="Unassembled WGS sequence"/>
</dbReference>
<name>A0AA39NRM0_9AGAR</name>
<accession>A0AA39NRM0</accession>
<protein>
    <submittedName>
        <fullName evidence="1">Uncharacterized protein</fullName>
    </submittedName>
</protein>
<evidence type="ECO:0000313" key="1">
    <source>
        <dbReference type="EMBL" id="KAK0470526.1"/>
    </source>
</evidence>
<evidence type="ECO:0000313" key="2">
    <source>
        <dbReference type="Proteomes" id="UP001175227"/>
    </source>
</evidence>
<sequence length="99" mass="10974">KRELCHFVAQKGTTTFPAIILPGKIAGTEVAIAPKLSTRWLGFFFDAKLTFRSHVKEMVARAELVVNGIGMLANTVRGLSQNHMRHIYMSCVLPVLTYG</sequence>
<dbReference type="AlphaFoldDB" id="A0AA39NRM0"/>